<accession>A0A3N0C900</accession>
<reference evidence="3 4" key="1">
    <citation type="submission" date="2018-10" db="EMBL/GenBank/DDBJ databases">
        <title>Genome sequencing of Arthrobacter oryzae TNB02.</title>
        <authorList>
            <person name="Cho Y.-J."/>
            <person name="Cho A."/>
            <person name="Kim O.-S."/>
        </authorList>
    </citation>
    <scope>NUCLEOTIDE SEQUENCE [LARGE SCALE GENOMIC DNA]</scope>
    <source>
        <strain evidence="3 4">TNB02</strain>
    </source>
</reference>
<sequence>MRCQTGTPPPPRWRHPALGSEKPALRLAAARAEQVGQAHGWSPATFLYVLDGLTLLLNDRAPGDTVPLTEVRHRASERGRGVRIAEVLAAAGLLDDDTEPAIRSWIHRRTNELPAAFASDVRAWLLVLLDGDTRSRPRSPRTVYSYFGSVRPLLEQWSASRGHLREITSTDIATAIEPLRGWPRSNTITALRSLFRFATRRRVVFTNPTARLTNPGGERSLLPMTDAEIRAIETRVTTPAQRLVVALAAVHAADATTIRGLILDDVDLPNRRITLRGVAQPLGPLAHRALKVWTEHRRSTWPHTPNPHLLISRGTAHGVGSVSQTYITDQLLPDGVGIDRIRNDRILHEALSTGPDPLHLALIFNIGHTTASRYTAFAQAIT</sequence>
<dbReference type="PROSITE" id="PS51900">
    <property type="entry name" value="CB"/>
    <property type="match status" value="1"/>
</dbReference>
<dbReference type="InterPro" id="IPR011010">
    <property type="entry name" value="DNA_brk_join_enz"/>
</dbReference>
<dbReference type="SUPFAM" id="SSF56349">
    <property type="entry name" value="DNA breaking-rejoining enzymes"/>
    <property type="match status" value="1"/>
</dbReference>
<evidence type="ECO:0000259" key="2">
    <source>
        <dbReference type="PROSITE" id="PS51900"/>
    </source>
</evidence>
<protein>
    <submittedName>
        <fullName evidence="3">Integrase</fullName>
    </submittedName>
</protein>
<evidence type="ECO:0000313" key="4">
    <source>
        <dbReference type="Proteomes" id="UP000273807"/>
    </source>
</evidence>
<gene>
    <name evidence="3" type="ORF">D7003_02875</name>
</gene>
<proteinExistence type="predicted"/>
<keyword evidence="1" id="KW-0238">DNA-binding</keyword>
<evidence type="ECO:0000256" key="1">
    <source>
        <dbReference type="PROSITE-ProRule" id="PRU01248"/>
    </source>
</evidence>
<dbReference type="OrthoDB" id="3216692at2"/>
<dbReference type="EMBL" id="RBED01000045">
    <property type="protein sequence ID" value="RNL59239.1"/>
    <property type="molecule type" value="Genomic_DNA"/>
</dbReference>
<dbReference type="AlphaFoldDB" id="A0A3N0C900"/>
<dbReference type="GO" id="GO:0003677">
    <property type="term" value="F:DNA binding"/>
    <property type="evidence" value="ECO:0007669"/>
    <property type="project" value="UniProtKB-UniRule"/>
</dbReference>
<comment type="caution">
    <text evidence="3">The sequence shown here is derived from an EMBL/GenBank/DDBJ whole genome shotgun (WGS) entry which is preliminary data.</text>
</comment>
<dbReference type="Proteomes" id="UP000273807">
    <property type="component" value="Unassembled WGS sequence"/>
</dbReference>
<organism evidence="3 4">
    <name type="scientific">Arthrobacter oryzae</name>
    <dbReference type="NCBI Taxonomy" id="409290"/>
    <lineage>
        <taxon>Bacteria</taxon>
        <taxon>Bacillati</taxon>
        <taxon>Actinomycetota</taxon>
        <taxon>Actinomycetes</taxon>
        <taxon>Micrococcales</taxon>
        <taxon>Micrococcaceae</taxon>
        <taxon>Arthrobacter</taxon>
    </lineage>
</organism>
<name>A0A3N0C900_9MICC</name>
<evidence type="ECO:0000313" key="3">
    <source>
        <dbReference type="EMBL" id="RNL59239.1"/>
    </source>
</evidence>
<keyword evidence="4" id="KW-1185">Reference proteome</keyword>
<feature type="domain" description="Core-binding (CB)" evidence="2">
    <location>
        <begin position="115"/>
        <end position="199"/>
    </location>
</feature>
<dbReference type="InterPro" id="IPR044068">
    <property type="entry name" value="CB"/>
</dbReference>